<dbReference type="AlphaFoldDB" id="A0A397JPS4"/>
<keyword evidence="3" id="KW-0539">Nucleus</keyword>
<gene>
    <name evidence="6" type="ORF">Glove_26g11</name>
</gene>
<dbReference type="InterPro" id="IPR051958">
    <property type="entry name" value="Alba-like_NAB"/>
</dbReference>
<protein>
    <recommendedName>
        <fullName evidence="5">DNA/RNA-binding protein Alba-like domain-containing protein</fullName>
    </recommendedName>
</protein>
<feature type="compositionally biased region" description="Basic and acidic residues" evidence="4">
    <location>
        <begin position="165"/>
        <end position="189"/>
    </location>
</feature>
<dbReference type="OrthoDB" id="424402at2759"/>
<feature type="region of interest" description="Disordered" evidence="4">
    <location>
        <begin position="156"/>
        <end position="190"/>
    </location>
</feature>
<dbReference type="InterPro" id="IPR002775">
    <property type="entry name" value="DNA/RNA-bd_Alba-like"/>
</dbReference>
<comment type="caution">
    <text evidence="6">The sequence shown here is derived from an EMBL/GenBank/DDBJ whole genome shotgun (WGS) entry which is preliminary data.</text>
</comment>
<sequence length="224" mass="25430">MSPKKQRNSKHFSQKKRKGSPYNTYNTYNNNNNNNNNILNKTPKIIIPPESIITHTDSPQNISNIISTTKEKNQEYLLKITQSGKIRNYVEKCLNQFQEKSSNIIILSGKGTTITKTISIAEIIKRKMNGSLHQYNQIGRNFLNIKNIISERSESNQVITDDDDEKCKGNDGKEEEGKKNEIKKTDKKNSQPTITIYLSTNSIPHLESSIGYQPPILLSTSSTI</sequence>
<feature type="compositionally biased region" description="Low complexity" evidence="4">
    <location>
        <begin position="22"/>
        <end position="36"/>
    </location>
</feature>
<evidence type="ECO:0000256" key="3">
    <source>
        <dbReference type="ARBA" id="ARBA00023242"/>
    </source>
</evidence>
<dbReference type="Pfam" id="PF01918">
    <property type="entry name" value="Alba"/>
    <property type="match status" value="1"/>
</dbReference>
<dbReference type="SUPFAM" id="SSF82704">
    <property type="entry name" value="AlbA-like"/>
    <property type="match status" value="1"/>
</dbReference>
<dbReference type="Proteomes" id="UP000266861">
    <property type="component" value="Unassembled WGS sequence"/>
</dbReference>
<evidence type="ECO:0000313" key="6">
    <source>
        <dbReference type="EMBL" id="RHZ88006.1"/>
    </source>
</evidence>
<dbReference type="Gene3D" id="3.30.110.20">
    <property type="entry name" value="Alba-like domain"/>
    <property type="match status" value="1"/>
</dbReference>
<keyword evidence="7" id="KW-1185">Reference proteome</keyword>
<dbReference type="EMBL" id="PQFF01000024">
    <property type="protein sequence ID" value="RHZ88006.1"/>
    <property type="molecule type" value="Genomic_DNA"/>
</dbReference>
<comment type="subcellular location">
    <subcellularLocation>
        <location evidence="1">Nucleus</location>
    </subcellularLocation>
</comment>
<feature type="compositionally biased region" description="Basic residues" evidence="4">
    <location>
        <begin position="1"/>
        <end position="19"/>
    </location>
</feature>
<comment type="similarity">
    <text evidence="2">Belongs to the histone-like Alba family.</text>
</comment>
<dbReference type="PANTHER" id="PTHR13516">
    <property type="entry name" value="RIBONUCLEASE P SUBUNIT P25"/>
    <property type="match status" value="1"/>
</dbReference>
<feature type="domain" description="DNA/RNA-binding protein Alba-like" evidence="5">
    <location>
        <begin position="79"/>
        <end position="138"/>
    </location>
</feature>
<dbReference type="STRING" id="1348612.A0A397JPS4"/>
<proteinExistence type="inferred from homology"/>
<reference evidence="6 7" key="1">
    <citation type="submission" date="2018-08" db="EMBL/GenBank/DDBJ databases">
        <title>Genome and evolution of the arbuscular mycorrhizal fungus Diversispora epigaea (formerly Glomus versiforme) and its bacterial endosymbionts.</title>
        <authorList>
            <person name="Sun X."/>
            <person name="Fei Z."/>
            <person name="Harrison M."/>
        </authorList>
    </citation>
    <scope>NUCLEOTIDE SEQUENCE [LARGE SCALE GENOMIC DNA]</scope>
    <source>
        <strain evidence="6 7">IT104</strain>
    </source>
</reference>
<evidence type="ECO:0000256" key="2">
    <source>
        <dbReference type="ARBA" id="ARBA00008018"/>
    </source>
</evidence>
<dbReference type="GO" id="GO:0005634">
    <property type="term" value="C:nucleus"/>
    <property type="evidence" value="ECO:0007669"/>
    <property type="project" value="UniProtKB-SubCell"/>
</dbReference>
<accession>A0A397JPS4</accession>
<feature type="region of interest" description="Disordered" evidence="4">
    <location>
        <begin position="1"/>
        <end position="36"/>
    </location>
</feature>
<evidence type="ECO:0000256" key="4">
    <source>
        <dbReference type="SAM" id="MobiDB-lite"/>
    </source>
</evidence>
<dbReference type="InterPro" id="IPR036882">
    <property type="entry name" value="Alba-like_dom_sf"/>
</dbReference>
<name>A0A397JPS4_9GLOM</name>
<evidence type="ECO:0000256" key="1">
    <source>
        <dbReference type="ARBA" id="ARBA00004123"/>
    </source>
</evidence>
<dbReference type="GO" id="GO:0003676">
    <property type="term" value="F:nucleic acid binding"/>
    <property type="evidence" value="ECO:0007669"/>
    <property type="project" value="InterPro"/>
</dbReference>
<evidence type="ECO:0000259" key="5">
    <source>
        <dbReference type="Pfam" id="PF01918"/>
    </source>
</evidence>
<evidence type="ECO:0000313" key="7">
    <source>
        <dbReference type="Proteomes" id="UP000266861"/>
    </source>
</evidence>
<organism evidence="6 7">
    <name type="scientific">Diversispora epigaea</name>
    <dbReference type="NCBI Taxonomy" id="1348612"/>
    <lineage>
        <taxon>Eukaryota</taxon>
        <taxon>Fungi</taxon>
        <taxon>Fungi incertae sedis</taxon>
        <taxon>Mucoromycota</taxon>
        <taxon>Glomeromycotina</taxon>
        <taxon>Glomeromycetes</taxon>
        <taxon>Diversisporales</taxon>
        <taxon>Diversisporaceae</taxon>
        <taxon>Diversispora</taxon>
    </lineage>
</organism>